<proteinExistence type="predicted"/>
<gene>
    <name evidence="4" type="ORF">SAMN04324258_2612</name>
</gene>
<feature type="domain" description="Acyltransferase 3" evidence="3">
    <location>
        <begin position="30"/>
        <end position="349"/>
    </location>
</feature>
<name>A0A1T5KY83_9MICO</name>
<evidence type="ECO:0000256" key="2">
    <source>
        <dbReference type="SAM" id="Phobius"/>
    </source>
</evidence>
<evidence type="ECO:0000313" key="4">
    <source>
        <dbReference type="EMBL" id="SKC68762.1"/>
    </source>
</evidence>
<evidence type="ECO:0000313" key="5">
    <source>
        <dbReference type="Proteomes" id="UP000189777"/>
    </source>
</evidence>
<keyword evidence="4" id="KW-0378">Hydrolase</keyword>
<keyword evidence="2" id="KW-0812">Transmembrane</keyword>
<dbReference type="PANTHER" id="PTHR23028">
    <property type="entry name" value="ACETYLTRANSFERASE"/>
    <property type="match status" value="1"/>
</dbReference>
<reference evidence="4 5" key="1">
    <citation type="submission" date="2017-02" db="EMBL/GenBank/DDBJ databases">
        <authorList>
            <person name="Peterson S.W."/>
        </authorList>
    </citation>
    <scope>NUCLEOTIDE SEQUENCE [LARGE SCALE GENOMIC DNA]</scope>
    <source>
        <strain evidence="4 5">DSM 21481</strain>
    </source>
</reference>
<dbReference type="EMBL" id="FUZQ01000004">
    <property type="protein sequence ID" value="SKC68762.1"/>
    <property type="molecule type" value="Genomic_DNA"/>
</dbReference>
<dbReference type="AlphaFoldDB" id="A0A1T5KY83"/>
<feature type="region of interest" description="Disordered" evidence="1">
    <location>
        <begin position="376"/>
        <end position="397"/>
    </location>
</feature>
<dbReference type="OrthoDB" id="9807745at2"/>
<evidence type="ECO:0000259" key="3">
    <source>
        <dbReference type="Pfam" id="PF01757"/>
    </source>
</evidence>
<keyword evidence="2" id="KW-1133">Transmembrane helix</keyword>
<evidence type="ECO:0000256" key="1">
    <source>
        <dbReference type="SAM" id="MobiDB-lite"/>
    </source>
</evidence>
<dbReference type="STRING" id="526729.SAMN04324258_2612"/>
<feature type="transmembrane region" description="Helical" evidence="2">
    <location>
        <begin position="185"/>
        <end position="201"/>
    </location>
</feature>
<dbReference type="GO" id="GO:0016747">
    <property type="term" value="F:acyltransferase activity, transferring groups other than amino-acyl groups"/>
    <property type="evidence" value="ECO:0007669"/>
    <property type="project" value="InterPro"/>
</dbReference>
<feature type="transmembrane region" description="Helical" evidence="2">
    <location>
        <begin position="70"/>
        <end position="94"/>
    </location>
</feature>
<dbReference type="GO" id="GO:0016787">
    <property type="term" value="F:hydrolase activity"/>
    <property type="evidence" value="ECO:0007669"/>
    <property type="project" value="UniProtKB-KW"/>
</dbReference>
<keyword evidence="4" id="KW-0808">Transferase</keyword>
<protein>
    <submittedName>
        <fullName evidence="4">Peptidoglycan/LPS O-acetylase OafA/YrhL, contains acyltransferase and SGNH-hydrolase domains</fullName>
    </submittedName>
</protein>
<dbReference type="Pfam" id="PF01757">
    <property type="entry name" value="Acyl_transf_3"/>
    <property type="match status" value="1"/>
</dbReference>
<dbReference type="GO" id="GO:0016020">
    <property type="term" value="C:membrane"/>
    <property type="evidence" value="ECO:0007669"/>
    <property type="project" value="TreeGrafter"/>
</dbReference>
<keyword evidence="4" id="KW-0012">Acyltransferase</keyword>
<feature type="transmembrane region" description="Helical" evidence="2">
    <location>
        <begin position="34"/>
        <end position="50"/>
    </location>
</feature>
<sequence>MLQRMTESTTTLALAPGRAAAPATGRPRLAALDGLRFLAAMAVVAYHYVAVNHSAWGARTEDSFPNLQPIAAFGSFGVQLFFVISGFVILMSAWGRDVRSFAASRVGRLFPAYWLSVAAVVLLLVVVAPGHKDVGIPETAANLTMVQRAFGVQDVESVYWTLWAELRFYVLVAVLLALGMTRNRLVAFAAVWPVVAAVAVQSDSTLWSTVLVGTDAPLFAGGMVLFLLTKERRSPVLWLVLGLNVALAGVISGRSQSLRIATSTDVTVGPQTYWIAILACFVLVAAVTLTRLDRLSWRWLTLVGALTYPLYLLHSSWGQWLIAKTSPYLPAGVTFALVTAVMLGAAYLVHRFVERPLGPRLRRAVVRDLERTSRALSRTPRAARRAQAPEPDAVSSR</sequence>
<dbReference type="GO" id="GO:0009103">
    <property type="term" value="P:lipopolysaccharide biosynthetic process"/>
    <property type="evidence" value="ECO:0007669"/>
    <property type="project" value="TreeGrafter"/>
</dbReference>
<feature type="transmembrane region" description="Helical" evidence="2">
    <location>
        <begin position="273"/>
        <end position="292"/>
    </location>
</feature>
<feature type="transmembrane region" description="Helical" evidence="2">
    <location>
        <begin position="106"/>
        <end position="128"/>
    </location>
</feature>
<feature type="compositionally biased region" description="Low complexity" evidence="1">
    <location>
        <begin position="385"/>
        <end position="397"/>
    </location>
</feature>
<feature type="transmembrane region" description="Helical" evidence="2">
    <location>
        <begin position="207"/>
        <end position="228"/>
    </location>
</feature>
<dbReference type="InterPro" id="IPR050879">
    <property type="entry name" value="Acyltransferase_3"/>
</dbReference>
<feature type="transmembrane region" description="Helical" evidence="2">
    <location>
        <begin position="235"/>
        <end position="253"/>
    </location>
</feature>
<dbReference type="InterPro" id="IPR002656">
    <property type="entry name" value="Acyl_transf_3_dom"/>
</dbReference>
<dbReference type="PANTHER" id="PTHR23028:SF53">
    <property type="entry name" value="ACYL_TRANSF_3 DOMAIN-CONTAINING PROTEIN"/>
    <property type="match status" value="1"/>
</dbReference>
<dbReference type="Proteomes" id="UP000189777">
    <property type="component" value="Unassembled WGS sequence"/>
</dbReference>
<keyword evidence="2" id="KW-0472">Membrane</keyword>
<feature type="transmembrane region" description="Helical" evidence="2">
    <location>
        <begin position="299"/>
        <end position="322"/>
    </location>
</feature>
<feature type="transmembrane region" description="Helical" evidence="2">
    <location>
        <begin position="158"/>
        <end position="178"/>
    </location>
</feature>
<organism evidence="4 5">
    <name type="scientific">Krasilnikoviella flava</name>
    <dbReference type="NCBI Taxonomy" id="526729"/>
    <lineage>
        <taxon>Bacteria</taxon>
        <taxon>Bacillati</taxon>
        <taxon>Actinomycetota</taxon>
        <taxon>Actinomycetes</taxon>
        <taxon>Micrococcales</taxon>
        <taxon>Promicromonosporaceae</taxon>
        <taxon>Krasilnikoviella</taxon>
    </lineage>
</organism>
<keyword evidence="5" id="KW-1185">Reference proteome</keyword>
<feature type="transmembrane region" description="Helical" evidence="2">
    <location>
        <begin position="328"/>
        <end position="353"/>
    </location>
</feature>
<accession>A0A1T5KY83</accession>